<dbReference type="FunFam" id="3.40.640.10:FF:000035">
    <property type="entry name" value="O-succinylhomoserine sulfhydrylase"/>
    <property type="match status" value="1"/>
</dbReference>
<evidence type="ECO:0000256" key="1">
    <source>
        <dbReference type="ARBA" id="ARBA00001933"/>
    </source>
</evidence>
<dbReference type="InterPro" id="IPR015421">
    <property type="entry name" value="PyrdxlP-dep_Trfase_major"/>
</dbReference>
<evidence type="ECO:0000256" key="6">
    <source>
        <dbReference type="ARBA" id="ARBA00071157"/>
    </source>
</evidence>
<evidence type="ECO:0000256" key="7">
    <source>
        <dbReference type="RuleBase" id="RU362118"/>
    </source>
</evidence>
<dbReference type="NCBIfam" id="TIGR01326">
    <property type="entry name" value="OAH_OAS_sulfhy"/>
    <property type="match status" value="1"/>
</dbReference>
<dbReference type="GO" id="GO:0003961">
    <property type="term" value="F:O-acetylhomoserine aminocarboxypropyltransferase activity"/>
    <property type="evidence" value="ECO:0007669"/>
    <property type="project" value="TreeGrafter"/>
</dbReference>
<dbReference type="GO" id="GO:0071269">
    <property type="term" value="P:L-homocysteine biosynthetic process"/>
    <property type="evidence" value="ECO:0007669"/>
    <property type="project" value="TreeGrafter"/>
</dbReference>
<evidence type="ECO:0000256" key="2">
    <source>
        <dbReference type="ARBA" id="ARBA00011881"/>
    </source>
</evidence>
<dbReference type="GO" id="GO:0006535">
    <property type="term" value="P:cysteine biosynthetic process from serine"/>
    <property type="evidence" value="ECO:0007669"/>
    <property type="project" value="TreeGrafter"/>
</dbReference>
<dbReference type="GO" id="GO:0004124">
    <property type="term" value="F:cysteine synthase activity"/>
    <property type="evidence" value="ECO:0007669"/>
    <property type="project" value="TreeGrafter"/>
</dbReference>
<keyword evidence="9" id="KW-1185">Reference proteome</keyword>
<keyword evidence="4 7" id="KW-0663">Pyridoxal phosphate</keyword>
<comment type="cofactor">
    <cofactor evidence="1 7">
        <name>pyridoxal 5'-phosphate</name>
        <dbReference type="ChEBI" id="CHEBI:597326"/>
    </cofactor>
</comment>
<dbReference type="FunFam" id="3.90.1150.10:FF:000033">
    <property type="entry name" value="Cystathionine gamma-synthase"/>
    <property type="match status" value="1"/>
</dbReference>
<evidence type="ECO:0000256" key="5">
    <source>
        <dbReference type="ARBA" id="ARBA00060995"/>
    </source>
</evidence>
<dbReference type="Pfam" id="PF01053">
    <property type="entry name" value="Cys_Met_Meta_PP"/>
    <property type="match status" value="1"/>
</dbReference>
<dbReference type="InterPro" id="IPR015422">
    <property type="entry name" value="PyrdxlP-dep_Trfase_small"/>
</dbReference>
<dbReference type="Gene3D" id="3.40.640.10">
    <property type="entry name" value="Type I PLP-dependent aspartate aminotransferase-like (Major domain)"/>
    <property type="match status" value="1"/>
</dbReference>
<dbReference type="GO" id="GO:0005737">
    <property type="term" value="C:cytoplasm"/>
    <property type="evidence" value="ECO:0007669"/>
    <property type="project" value="TreeGrafter"/>
</dbReference>
<dbReference type="GO" id="GO:0019346">
    <property type="term" value="P:transsulfuration"/>
    <property type="evidence" value="ECO:0007669"/>
    <property type="project" value="InterPro"/>
</dbReference>
<comment type="subunit">
    <text evidence="2">Homotetramer.</text>
</comment>
<dbReference type="CDD" id="cd00614">
    <property type="entry name" value="CGS_like"/>
    <property type="match status" value="1"/>
</dbReference>
<dbReference type="InterPro" id="IPR054542">
    <property type="entry name" value="Cys_met_metab_PP"/>
</dbReference>
<reference evidence="9" key="1">
    <citation type="submission" date="2016-10" db="EMBL/GenBank/DDBJ databases">
        <authorList>
            <person name="Varghese N."/>
            <person name="Submissions S."/>
        </authorList>
    </citation>
    <scope>NUCLEOTIDE SEQUENCE [LARGE SCALE GENOMIC DNA]</scope>
    <source>
        <strain evidence="9">CGMCC 1.4250</strain>
    </source>
</reference>
<proteinExistence type="inferred from homology"/>
<dbReference type="InterPro" id="IPR006235">
    <property type="entry name" value="OAc-hSer/O-AcSer_sulfhydrylase"/>
</dbReference>
<gene>
    <name evidence="8" type="ORF">SAMN04487943_109108</name>
</gene>
<keyword evidence="3" id="KW-0808">Transferase</keyword>
<evidence type="ECO:0000313" key="9">
    <source>
        <dbReference type="Proteomes" id="UP000198565"/>
    </source>
</evidence>
<evidence type="ECO:0000256" key="4">
    <source>
        <dbReference type="ARBA" id="ARBA00022898"/>
    </source>
</evidence>
<dbReference type="PANTHER" id="PTHR43797:SF2">
    <property type="entry name" value="HOMOCYSTEINE_CYSTEINE SYNTHASE"/>
    <property type="match status" value="1"/>
</dbReference>
<dbReference type="Proteomes" id="UP000198565">
    <property type="component" value="Unassembled WGS sequence"/>
</dbReference>
<dbReference type="InterPro" id="IPR015424">
    <property type="entry name" value="PyrdxlP-dep_Trfase"/>
</dbReference>
<dbReference type="GO" id="GO:0030170">
    <property type="term" value="F:pyridoxal phosphate binding"/>
    <property type="evidence" value="ECO:0007669"/>
    <property type="project" value="InterPro"/>
</dbReference>
<comment type="similarity">
    <text evidence="5">Belongs to the trans-sulfuration enzymes family. MetZ subfamily.</text>
</comment>
<dbReference type="AlphaFoldDB" id="A0A1I4NRQ4"/>
<dbReference type="PROSITE" id="PS00868">
    <property type="entry name" value="CYS_MET_METAB_PP"/>
    <property type="match status" value="1"/>
</dbReference>
<evidence type="ECO:0000313" key="8">
    <source>
        <dbReference type="EMBL" id="SFM18202.1"/>
    </source>
</evidence>
<dbReference type="EMBL" id="FOTR01000009">
    <property type="protein sequence ID" value="SFM18202.1"/>
    <property type="molecule type" value="Genomic_DNA"/>
</dbReference>
<evidence type="ECO:0000256" key="3">
    <source>
        <dbReference type="ARBA" id="ARBA00022679"/>
    </source>
</evidence>
<dbReference type="STRING" id="334253.SAMN04487943_109108"/>
<accession>A0A1I4NRQ4</accession>
<protein>
    <recommendedName>
        <fullName evidence="6">O-succinylhomoserine sulfhydrylase</fullName>
    </recommendedName>
</protein>
<name>A0A1I4NRQ4_9BACI</name>
<dbReference type="Gene3D" id="3.90.1150.10">
    <property type="entry name" value="Aspartate Aminotransferase, domain 1"/>
    <property type="match status" value="1"/>
</dbReference>
<organism evidence="8 9">
    <name type="scientific">Gracilibacillus orientalis</name>
    <dbReference type="NCBI Taxonomy" id="334253"/>
    <lineage>
        <taxon>Bacteria</taxon>
        <taxon>Bacillati</taxon>
        <taxon>Bacillota</taxon>
        <taxon>Bacilli</taxon>
        <taxon>Bacillales</taxon>
        <taxon>Bacillaceae</taxon>
        <taxon>Gracilibacillus</taxon>
    </lineage>
</organism>
<dbReference type="SUPFAM" id="SSF53383">
    <property type="entry name" value="PLP-dependent transferases"/>
    <property type="match status" value="1"/>
</dbReference>
<dbReference type="PANTHER" id="PTHR43797">
    <property type="entry name" value="HOMOCYSTEINE/CYSTEINE SYNTHASE"/>
    <property type="match status" value="1"/>
</dbReference>
<sequence length="556" mass="60465">MTNSFQFPGSETNLLHGGQQVDPATNARAVPIYQTTSYVFNDTDHAQNLFALAEMGNIYSRIMNPTVDAFEQRIALLEDGVAAVGTASGASAITLAILNLANAGDEIIADSNLYGGTYNLFNKTLPKYGIDVKFVDGTDPKNFRAAITSKTKAVFGEVITNPSLNVFDIEAVADIAHEQGVPLVIDNTFATPYVCKPISWGADIVVHSATKWIGGHGTSIGGVVVDSGRFNWNSERFPGFTEPDESYNGIRFGIDIGPPAFAIKLRVQLLRDIGPSLSPQNAFYFLQGLETLHLRIERHSENTKAVANYLENHPQVEWVSYPGLEHHPSHQIAKKYLCNHFGSIIVFGIKGGKEIGRQVIDNVHLWSHVANVGDAKSLIIHPASTTHQQLDEEELKASGVKEELIRLSVGIETADDIIADLDQSIAKATNSEPTITPDTNKAIAWALSSPLAREDGEIRPKTIAVAGDIEGSEALSKLNKLGYQITPANAAEGDIDILFITDSKEAAKAYTDKAKIVWFAKEQTDTTTKDKAEANGQIVVENKCPFQEADRLRRGE</sequence>
<dbReference type="InterPro" id="IPR000277">
    <property type="entry name" value="Cys/Met-Metab_PyrdxlP-dep_enz"/>
</dbReference>
<dbReference type="RefSeq" id="WP_091484636.1">
    <property type="nucleotide sequence ID" value="NZ_FOTR01000009.1"/>
</dbReference>
<dbReference type="OrthoDB" id="9803887at2"/>